<protein>
    <submittedName>
        <fullName evidence="2">Uncharacterized protein</fullName>
    </submittedName>
</protein>
<dbReference type="AlphaFoldDB" id="A0A2A4MGS4"/>
<gene>
    <name evidence="2" type="ORF">COC19_07220</name>
</gene>
<accession>A0A2A4MGS4</accession>
<feature type="transmembrane region" description="Helical" evidence="1">
    <location>
        <begin position="12"/>
        <end position="32"/>
    </location>
</feature>
<keyword evidence="1" id="KW-1133">Transmembrane helix</keyword>
<comment type="caution">
    <text evidence="2">The sequence shown here is derived from an EMBL/GenBank/DDBJ whole genome shotgun (WGS) entry which is preliminary data.</text>
</comment>
<feature type="non-terminal residue" evidence="2">
    <location>
        <position position="89"/>
    </location>
</feature>
<feature type="transmembrane region" description="Helical" evidence="1">
    <location>
        <begin position="52"/>
        <end position="73"/>
    </location>
</feature>
<keyword evidence="1" id="KW-0812">Transmembrane</keyword>
<keyword evidence="1" id="KW-0472">Membrane</keyword>
<proteinExistence type="predicted"/>
<dbReference type="Proteomes" id="UP000218172">
    <property type="component" value="Unassembled WGS sequence"/>
</dbReference>
<evidence type="ECO:0000313" key="2">
    <source>
        <dbReference type="EMBL" id="PCH59325.1"/>
    </source>
</evidence>
<evidence type="ECO:0000313" key="3">
    <source>
        <dbReference type="Proteomes" id="UP000218172"/>
    </source>
</evidence>
<dbReference type="EMBL" id="NVQR01000123">
    <property type="protein sequence ID" value="PCH59325.1"/>
    <property type="molecule type" value="Genomic_DNA"/>
</dbReference>
<organism evidence="2 3">
    <name type="scientific">SAR86 cluster bacterium</name>
    <dbReference type="NCBI Taxonomy" id="2030880"/>
    <lineage>
        <taxon>Bacteria</taxon>
        <taxon>Pseudomonadati</taxon>
        <taxon>Pseudomonadota</taxon>
        <taxon>Gammaproteobacteria</taxon>
        <taxon>SAR86 cluster</taxon>
    </lineage>
</organism>
<name>A0A2A4MGS4_9GAMM</name>
<evidence type="ECO:0000256" key="1">
    <source>
        <dbReference type="SAM" id="Phobius"/>
    </source>
</evidence>
<sequence length="89" mass="10338">MIKKYNRFEKAGMGLVFIMALLQGFYAIFAYIDPAAFSSLRGTELFSEMDADWVRIYSSRTFFITLVLAYLLYSRNYLALMWCALFGTI</sequence>
<reference evidence="3" key="1">
    <citation type="submission" date="2017-08" db="EMBL/GenBank/DDBJ databases">
        <title>A dynamic microbial community with high functional redundancy inhabits the cold, oxic subseafloor aquifer.</title>
        <authorList>
            <person name="Tully B.J."/>
            <person name="Wheat C.G."/>
            <person name="Glazer B.T."/>
            <person name="Huber J.A."/>
        </authorList>
    </citation>
    <scope>NUCLEOTIDE SEQUENCE [LARGE SCALE GENOMIC DNA]</scope>
</reference>